<dbReference type="Gene3D" id="3.40.50.1820">
    <property type="entry name" value="alpha/beta hydrolase"/>
    <property type="match status" value="1"/>
</dbReference>
<proteinExistence type="predicted"/>
<dbReference type="AlphaFoldDB" id="A0A1Y6G642"/>
<evidence type="ECO:0000313" key="2">
    <source>
        <dbReference type="EMBL" id="SMQ85632.1"/>
    </source>
</evidence>
<keyword evidence="3" id="KW-1185">Reference proteome</keyword>
<dbReference type="SUPFAM" id="SSF53474">
    <property type="entry name" value="alpha/beta-Hydrolases"/>
    <property type="match status" value="1"/>
</dbReference>
<evidence type="ECO:0000313" key="3">
    <source>
        <dbReference type="Proteomes" id="UP000194474"/>
    </source>
</evidence>
<dbReference type="PANTHER" id="PTHR43194:SF2">
    <property type="entry name" value="PEROXISOMAL MEMBRANE PROTEIN LPX1"/>
    <property type="match status" value="1"/>
</dbReference>
<feature type="domain" description="AB hydrolase-1" evidence="1">
    <location>
        <begin position="26"/>
        <end position="249"/>
    </location>
</feature>
<dbReference type="InterPro" id="IPR000073">
    <property type="entry name" value="AB_hydrolase_1"/>
</dbReference>
<dbReference type="InterPro" id="IPR050228">
    <property type="entry name" value="Carboxylesterase_BioH"/>
</dbReference>
<dbReference type="PRINTS" id="PR00111">
    <property type="entry name" value="ABHYDROLASE"/>
</dbReference>
<protein>
    <submittedName>
        <fullName evidence="2">Lysophospholipase, alpha-beta hydrolase superfamily</fullName>
    </submittedName>
</protein>
<reference evidence="3" key="1">
    <citation type="submission" date="2017-04" db="EMBL/GenBank/DDBJ databases">
        <authorList>
            <person name="Varghese N."/>
            <person name="Submissions S."/>
        </authorList>
    </citation>
    <scope>NUCLEOTIDE SEQUENCE [LARGE SCALE GENOMIC DNA]</scope>
</reference>
<dbReference type="Proteomes" id="UP000194474">
    <property type="component" value="Unassembled WGS sequence"/>
</dbReference>
<dbReference type="EMBL" id="FXWK01000002">
    <property type="protein sequence ID" value="SMQ85632.1"/>
    <property type="molecule type" value="Genomic_DNA"/>
</dbReference>
<dbReference type="GO" id="GO:0016787">
    <property type="term" value="F:hydrolase activity"/>
    <property type="evidence" value="ECO:0007669"/>
    <property type="project" value="UniProtKB-KW"/>
</dbReference>
<evidence type="ECO:0000259" key="1">
    <source>
        <dbReference type="Pfam" id="PF00561"/>
    </source>
</evidence>
<dbReference type="RefSeq" id="WP_086471279.1">
    <property type="nucleotide sequence ID" value="NZ_FXWK01000002.1"/>
</dbReference>
<organism evidence="2 3">
    <name type="scientific">Devosia lucknowensis</name>
    <dbReference type="NCBI Taxonomy" id="1096929"/>
    <lineage>
        <taxon>Bacteria</taxon>
        <taxon>Pseudomonadati</taxon>
        <taxon>Pseudomonadota</taxon>
        <taxon>Alphaproteobacteria</taxon>
        <taxon>Hyphomicrobiales</taxon>
        <taxon>Devosiaceae</taxon>
        <taxon>Devosia</taxon>
    </lineage>
</organism>
<keyword evidence="2" id="KW-0378">Hydrolase</keyword>
<sequence length="274" mass="29530">MEKHEIEVDDGTRLHFGLLGPKTGVPLLLCHGLGAGGAQFESDMEWFAARDFRVLVPDLRGHGRSGLPARVEAGSFATSRLRADIYSMIDHIGMTRVHWIGNSLGGILGLGASVEAPERLASLSIFGTALALDVPARGWMLALMDRVPGRRIAARMTAISTTHNRAARPLIEAMLNQYDVRGAGAIVDDIRRYDLTEAARAWTGPGLILTGGKDRAVNRALLPQLVRLNDLPNWRIAHLADGGHCANLDAREDWRREILSFVTKAAGPGPGAAG</sequence>
<dbReference type="Pfam" id="PF00561">
    <property type="entry name" value="Abhydrolase_1"/>
    <property type="match status" value="1"/>
</dbReference>
<name>A0A1Y6G642_9HYPH</name>
<dbReference type="PANTHER" id="PTHR43194">
    <property type="entry name" value="HYDROLASE ALPHA/BETA FOLD FAMILY"/>
    <property type="match status" value="1"/>
</dbReference>
<accession>A0A1Y6G642</accession>
<dbReference type="InterPro" id="IPR029058">
    <property type="entry name" value="AB_hydrolase_fold"/>
</dbReference>
<gene>
    <name evidence="2" type="ORF">SAMN06295905_2919</name>
</gene>